<feature type="transmembrane region" description="Helical" evidence="7">
    <location>
        <begin position="168"/>
        <end position="188"/>
    </location>
</feature>
<evidence type="ECO:0000256" key="3">
    <source>
        <dbReference type="ARBA" id="ARBA00022475"/>
    </source>
</evidence>
<name>A0A387G0T7_9HYPH</name>
<feature type="transmembrane region" description="Helical" evidence="7">
    <location>
        <begin position="35"/>
        <end position="59"/>
    </location>
</feature>
<gene>
    <name evidence="8" type="ORF">CCGE525_30245</name>
</gene>
<keyword evidence="5 7" id="KW-1133">Transmembrane helix</keyword>
<keyword evidence="6 7" id="KW-0472">Membrane</keyword>
<sequence length="504" mass="53869">MLSPVEDTNIESRRNRAESISAGTRRPIPAIISGGTWIVTAKIVSLMSQIATFFVAARMLRPVEFGYYAFGSAIAMLIVVMAEGGWAEFMMKAGDEEDCFDQVTTLSLFSGCLFTATGAIAAAVLYAFSGDESQSALLALFSCWMLPAALTAAYDGALVAYGRLGPRAIVRIAGEASGLIAAVALLYLHGYASALAAAKIVCQLVLLIGSIYAVKRLPRLRLTKPMFAEVMAFSRQIVGNRLVVFLGSYSGTLVVGSFLGIADAGFYRAAERVVAVVSELLGEPARQLSWVVFRRAHLQAAAPERSVGRAGVRFLLTLIALAAPMYLGLAQISDAVVRLLLGEVWMPAAAIIPFLCLRQLLLSPGYINEASLSVVGNIRHRLPVTLLNVAVSLAVVVMVARFGLRALAIAQCFTAAFALATAIGLQSKFAGVDWREISKGATLLIAPSSLAMLVTVGLVRQYFYEDWPWQTVVALQIGAGALVYATVLLVAVGLCRRLHWLALE</sequence>
<reference evidence="8 9" key="1">
    <citation type="submission" date="2018-10" db="EMBL/GenBank/DDBJ databases">
        <title>Rhizobium etli, R. leguminosarum and a new Rhizobium genospecies from Phaseolus dumosus.</title>
        <authorList>
            <person name="Ramirez-Puebla S.T."/>
            <person name="Rogel-Hernandez M.A."/>
            <person name="Guerrero G."/>
            <person name="Ormeno-Orrillo E."/>
            <person name="Martinez-Romero J.C."/>
            <person name="Negrete-Yankelevich S."/>
            <person name="Martinez-Romero E."/>
        </authorList>
    </citation>
    <scope>NUCLEOTIDE SEQUENCE [LARGE SCALE GENOMIC DNA]</scope>
    <source>
        <strain evidence="8 9">CCGE525</strain>
        <plasmid evidence="9">prccge525c</plasmid>
    </source>
</reference>
<keyword evidence="8" id="KW-0614">Plasmid</keyword>
<accession>A0A387G0T7</accession>
<feature type="transmembrane region" description="Helical" evidence="7">
    <location>
        <begin position="344"/>
        <end position="361"/>
    </location>
</feature>
<dbReference type="PANTHER" id="PTHR30250:SF10">
    <property type="entry name" value="LIPOPOLYSACCHARIDE BIOSYNTHESIS PROTEIN WZXC"/>
    <property type="match status" value="1"/>
</dbReference>
<feature type="transmembrane region" description="Helical" evidence="7">
    <location>
        <begin position="406"/>
        <end position="425"/>
    </location>
</feature>
<keyword evidence="9" id="KW-1185">Reference proteome</keyword>
<dbReference type="Proteomes" id="UP000282195">
    <property type="component" value="Plasmid pRCCGE525c"/>
</dbReference>
<dbReference type="OrthoDB" id="7840749at2"/>
<feature type="transmembrane region" description="Helical" evidence="7">
    <location>
        <begin position="471"/>
        <end position="495"/>
    </location>
</feature>
<geneLocation type="plasmid" evidence="9">
    <name>prccge525c</name>
</geneLocation>
<dbReference type="InterPro" id="IPR050833">
    <property type="entry name" value="Poly_Biosynth_Transport"/>
</dbReference>
<dbReference type="GO" id="GO:0005886">
    <property type="term" value="C:plasma membrane"/>
    <property type="evidence" value="ECO:0007669"/>
    <property type="project" value="UniProtKB-SubCell"/>
</dbReference>
<dbReference type="KEGG" id="rjg:CCGE525_30245"/>
<evidence type="ECO:0000256" key="4">
    <source>
        <dbReference type="ARBA" id="ARBA00022692"/>
    </source>
</evidence>
<feature type="transmembrane region" description="Helical" evidence="7">
    <location>
        <begin position="65"/>
        <end position="86"/>
    </location>
</feature>
<proteinExistence type="inferred from homology"/>
<feature type="transmembrane region" description="Helical" evidence="7">
    <location>
        <begin position="314"/>
        <end position="332"/>
    </location>
</feature>
<evidence type="ECO:0000256" key="7">
    <source>
        <dbReference type="SAM" id="Phobius"/>
    </source>
</evidence>
<keyword evidence="4 7" id="KW-0812">Transmembrane</keyword>
<organism evidence="8 9">
    <name type="scientific">Rhizobium jaguaris</name>
    <dbReference type="NCBI Taxonomy" id="1312183"/>
    <lineage>
        <taxon>Bacteria</taxon>
        <taxon>Pseudomonadati</taxon>
        <taxon>Pseudomonadota</taxon>
        <taxon>Alphaproteobacteria</taxon>
        <taxon>Hyphomicrobiales</taxon>
        <taxon>Rhizobiaceae</taxon>
        <taxon>Rhizobium/Agrobacterium group</taxon>
        <taxon>Rhizobium</taxon>
    </lineage>
</organism>
<keyword evidence="3" id="KW-1003">Cell membrane</keyword>
<evidence type="ECO:0000313" key="8">
    <source>
        <dbReference type="EMBL" id="AYG62995.1"/>
    </source>
</evidence>
<dbReference type="RefSeq" id="WP_120707902.1">
    <property type="nucleotide sequence ID" value="NZ_CP032695.1"/>
</dbReference>
<feature type="transmembrane region" description="Helical" evidence="7">
    <location>
        <begin position="382"/>
        <end position="400"/>
    </location>
</feature>
<feature type="transmembrane region" description="Helical" evidence="7">
    <location>
        <begin position="194"/>
        <end position="214"/>
    </location>
</feature>
<evidence type="ECO:0000313" key="9">
    <source>
        <dbReference type="Proteomes" id="UP000282195"/>
    </source>
</evidence>
<dbReference type="AlphaFoldDB" id="A0A387G0T7"/>
<evidence type="ECO:0000256" key="1">
    <source>
        <dbReference type="ARBA" id="ARBA00004651"/>
    </source>
</evidence>
<feature type="transmembrane region" description="Helical" evidence="7">
    <location>
        <begin position="437"/>
        <end position="459"/>
    </location>
</feature>
<feature type="transmembrane region" description="Helical" evidence="7">
    <location>
        <begin position="135"/>
        <end position="161"/>
    </location>
</feature>
<feature type="transmembrane region" description="Helical" evidence="7">
    <location>
        <begin position="106"/>
        <end position="129"/>
    </location>
</feature>
<evidence type="ECO:0000256" key="2">
    <source>
        <dbReference type="ARBA" id="ARBA00007430"/>
    </source>
</evidence>
<dbReference type="EMBL" id="CP032695">
    <property type="protein sequence ID" value="AYG62995.1"/>
    <property type="molecule type" value="Genomic_DNA"/>
</dbReference>
<evidence type="ECO:0000256" key="6">
    <source>
        <dbReference type="ARBA" id="ARBA00023136"/>
    </source>
</evidence>
<dbReference type="PANTHER" id="PTHR30250">
    <property type="entry name" value="PST FAMILY PREDICTED COLANIC ACID TRANSPORTER"/>
    <property type="match status" value="1"/>
</dbReference>
<comment type="subcellular location">
    <subcellularLocation>
        <location evidence="1">Cell membrane</location>
        <topology evidence="1">Multi-pass membrane protein</topology>
    </subcellularLocation>
</comment>
<dbReference type="Pfam" id="PF13440">
    <property type="entry name" value="Polysacc_synt_3"/>
    <property type="match status" value="1"/>
</dbReference>
<comment type="similarity">
    <text evidence="2">Belongs to the polysaccharide synthase family.</text>
</comment>
<evidence type="ECO:0000256" key="5">
    <source>
        <dbReference type="ARBA" id="ARBA00022989"/>
    </source>
</evidence>
<protein>
    <submittedName>
        <fullName evidence="8">Polysaccharide biosynthesis protein</fullName>
    </submittedName>
</protein>